<dbReference type="Proteomes" id="UP000051124">
    <property type="component" value="Unassembled WGS sequence"/>
</dbReference>
<dbReference type="GO" id="GO:0003676">
    <property type="term" value="F:nucleic acid binding"/>
    <property type="evidence" value="ECO:0007669"/>
    <property type="project" value="InterPro"/>
</dbReference>
<accession>A0A0S7WHP2</accession>
<sequence length="281" mass="31793">MKVEKSAVLSKIFESPEEIESGLRMLDKDVKIADHGPIDLVAMDGAKRLVVIQVGLDDSPQILADAIDRYDWIVRNEHLVHRLYGSSGVDLSERPRVFVLIPHLAERLLRISSYFCGLKLEVFEYKYVPSLDGLVAEKIPTGPQPAATRQETTTHMTPLYVRLREMLRQAFDRLEIFEIGPISLVTLDDRIVSKVSFTEDFLIIEMPPDGVLEIKDESGLENVVSVLRTRVEKFEVESQDSPGRRLPPWPSLTEQELEALGAVEDEKKEKDAPDQTEAETE</sequence>
<evidence type="ECO:0000256" key="1">
    <source>
        <dbReference type="SAM" id="MobiDB-lite"/>
    </source>
</evidence>
<dbReference type="Gene3D" id="3.40.1350.10">
    <property type="match status" value="1"/>
</dbReference>
<protein>
    <submittedName>
        <fullName evidence="2">Uncharacterized protein</fullName>
    </submittedName>
</protein>
<evidence type="ECO:0000313" key="2">
    <source>
        <dbReference type="EMBL" id="KPJ49666.1"/>
    </source>
</evidence>
<reference evidence="2 3" key="1">
    <citation type="journal article" date="2015" name="Microbiome">
        <title>Genomic resolution of linkages in carbon, nitrogen, and sulfur cycling among widespread estuary sediment bacteria.</title>
        <authorList>
            <person name="Baker B.J."/>
            <person name="Lazar C.S."/>
            <person name="Teske A.P."/>
            <person name="Dick G.J."/>
        </authorList>
    </citation>
    <scope>NUCLEOTIDE SEQUENCE [LARGE SCALE GENOMIC DNA]</scope>
    <source>
        <strain evidence="2">DG_26</strain>
    </source>
</reference>
<organism evidence="2 3">
    <name type="scientific">candidate division TA06 bacterium DG_26</name>
    <dbReference type="NCBI Taxonomy" id="1703771"/>
    <lineage>
        <taxon>Bacteria</taxon>
        <taxon>Bacteria division TA06</taxon>
    </lineage>
</organism>
<feature type="region of interest" description="Disordered" evidence="1">
    <location>
        <begin position="237"/>
        <end position="281"/>
    </location>
</feature>
<proteinExistence type="predicted"/>
<dbReference type="InterPro" id="IPR011856">
    <property type="entry name" value="tRNA_endonuc-like_dom_sf"/>
</dbReference>
<dbReference type="EMBL" id="LIZT01000048">
    <property type="protein sequence ID" value="KPJ49666.1"/>
    <property type="molecule type" value="Genomic_DNA"/>
</dbReference>
<dbReference type="AlphaFoldDB" id="A0A0S7WHP2"/>
<name>A0A0S7WHP2_UNCT6</name>
<evidence type="ECO:0000313" key="3">
    <source>
        <dbReference type="Proteomes" id="UP000051124"/>
    </source>
</evidence>
<comment type="caution">
    <text evidence="2">The sequence shown here is derived from an EMBL/GenBank/DDBJ whole genome shotgun (WGS) entry which is preliminary data.</text>
</comment>
<feature type="compositionally biased region" description="Basic and acidic residues" evidence="1">
    <location>
        <begin position="264"/>
        <end position="273"/>
    </location>
</feature>
<gene>
    <name evidence="2" type="ORF">AMJ40_05040</name>
</gene>